<reference evidence="1 2" key="1">
    <citation type="submission" date="2018-08" db="EMBL/GenBank/DDBJ databases">
        <title>A genome reference for cultivated species of the human gut microbiota.</title>
        <authorList>
            <person name="Zou Y."/>
            <person name="Xue W."/>
            <person name="Luo G."/>
        </authorList>
    </citation>
    <scope>NUCLEOTIDE SEQUENCE [LARGE SCALE GENOMIC DNA]</scope>
    <source>
        <strain evidence="1 2">AF37-2AT</strain>
    </source>
</reference>
<gene>
    <name evidence="1" type="ORF">DW016_06215</name>
</gene>
<evidence type="ECO:0000313" key="1">
    <source>
        <dbReference type="EMBL" id="RGE87718.1"/>
    </source>
</evidence>
<dbReference type="OrthoDB" id="2284759at2"/>
<organism evidence="1 2">
    <name type="scientific">Sellimonas intestinalis</name>
    <dbReference type="NCBI Taxonomy" id="1653434"/>
    <lineage>
        <taxon>Bacteria</taxon>
        <taxon>Bacillati</taxon>
        <taxon>Bacillota</taxon>
        <taxon>Clostridia</taxon>
        <taxon>Lachnospirales</taxon>
        <taxon>Lachnospiraceae</taxon>
        <taxon>Sellimonas</taxon>
    </lineage>
</organism>
<proteinExistence type="predicted"/>
<dbReference type="AlphaFoldDB" id="A0A3E3K2C6"/>
<dbReference type="Proteomes" id="UP000261080">
    <property type="component" value="Unassembled WGS sequence"/>
</dbReference>
<dbReference type="RefSeq" id="WP_024731850.1">
    <property type="nucleotide sequence ID" value="NZ_BAABYU010000001.1"/>
</dbReference>
<evidence type="ECO:0000313" key="2">
    <source>
        <dbReference type="Proteomes" id="UP000261080"/>
    </source>
</evidence>
<dbReference type="GO" id="GO:0050485">
    <property type="term" value="F:oxidoreductase activity, acting on X-H and Y-H to form an X-Y bond, with a disulfide as acceptor"/>
    <property type="evidence" value="ECO:0007669"/>
    <property type="project" value="InterPro"/>
</dbReference>
<dbReference type="EMBL" id="QVLX01000003">
    <property type="protein sequence ID" value="RGE87718.1"/>
    <property type="molecule type" value="Genomic_DNA"/>
</dbReference>
<keyword evidence="2" id="KW-1185">Reference proteome</keyword>
<dbReference type="Pfam" id="PF09338">
    <property type="entry name" value="Gly_reductase"/>
    <property type="match status" value="1"/>
</dbReference>
<accession>A0A3E3K2C6</accession>
<name>A0A3E3K2C6_9FIRM</name>
<comment type="caution">
    <text evidence="1">The sequence shown here is derived from an EMBL/GenBank/DDBJ whole genome shotgun (WGS) entry which is preliminary data.</text>
</comment>
<sequence>MGIGPSTKETTLHNFRDPLLDVVAADEELDLMGVLIVGTPQDQQDKVLVGTRAAVWAEGMRADGVIISADGWGNSDVDYTNTIEQLGKRNIPVVGIHFTGTAAQFVVTNPYMDTIVDMNKNPEGIETNIVGENAVDRIDARKATAMLKLKMRKR</sequence>
<dbReference type="GeneID" id="97191862"/>
<dbReference type="InterPro" id="IPR015417">
    <property type="entry name" value="Gly_reductase_pB_sua/b"/>
</dbReference>
<protein>
    <submittedName>
        <fullName evidence="1">Proline reductase</fullName>
    </submittedName>
</protein>